<evidence type="ECO:0000256" key="1">
    <source>
        <dbReference type="ARBA" id="ARBA00023015"/>
    </source>
</evidence>
<evidence type="ECO:0000256" key="2">
    <source>
        <dbReference type="ARBA" id="ARBA00023125"/>
    </source>
</evidence>
<dbReference type="RefSeq" id="WP_191791271.1">
    <property type="nucleotide sequence ID" value="NZ_JACSQE010000011.1"/>
</dbReference>
<dbReference type="Gene3D" id="1.10.357.10">
    <property type="entry name" value="Tetracycline Repressor, domain 2"/>
    <property type="match status" value="1"/>
</dbReference>
<keyword evidence="3" id="KW-0804">Transcription</keyword>
<feature type="region of interest" description="Disordered" evidence="5">
    <location>
        <begin position="109"/>
        <end position="132"/>
    </location>
</feature>
<dbReference type="SUPFAM" id="SSF46689">
    <property type="entry name" value="Homeodomain-like"/>
    <property type="match status" value="1"/>
</dbReference>
<dbReference type="InterPro" id="IPR049445">
    <property type="entry name" value="TetR_SbtR-like_C"/>
</dbReference>
<dbReference type="InterPro" id="IPR001647">
    <property type="entry name" value="HTH_TetR"/>
</dbReference>
<dbReference type="Pfam" id="PF00440">
    <property type="entry name" value="TetR_N"/>
    <property type="match status" value="1"/>
</dbReference>
<keyword evidence="1" id="KW-0805">Transcription regulation</keyword>
<sequence>MSEPVLRADAQRNRDQVVAAATSLFLEVGPDVALETVAREAGVGIGTLYRRFPDREALLRAVLQDALEGLLTDMRSARDGEPTAWAALVGALGWSHRLRVVLTLTGSLTGPLTGPTTGPTTTAAPTTAGSADRAHDAGLVHVRDELVDLVDELVGAAQREGSLRSDVATGDVILLMAAVSRGLPRGTASAANAYTRAHALVLDALRAPAATRLPGEPTRVGDLPI</sequence>
<feature type="compositionally biased region" description="Low complexity" evidence="5">
    <location>
        <begin position="109"/>
        <end position="131"/>
    </location>
</feature>
<proteinExistence type="predicted"/>
<feature type="DNA-binding region" description="H-T-H motif" evidence="4">
    <location>
        <begin position="33"/>
        <end position="52"/>
    </location>
</feature>
<dbReference type="EMBL" id="JACSQE010000011">
    <property type="protein sequence ID" value="MBD7999606.1"/>
    <property type="molecule type" value="Genomic_DNA"/>
</dbReference>
<name>A0ABR8V4X0_9CELL</name>
<evidence type="ECO:0000256" key="4">
    <source>
        <dbReference type="PROSITE-ProRule" id="PRU00335"/>
    </source>
</evidence>
<evidence type="ECO:0000256" key="3">
    <source>
        <dbReference type="ARBA" id="ARBA00023163"/>
    </source>
</evidence>
<evidence type="ECO:0000259" key="6">
    <source>
        <dbReference type="PROSITE" id="PS50977"/>
    </source>
</evidence>
<dbReference type="SUPFAM" id="SSF48498">
    <property type="entry name" value="Tetracyclin repressor-like, C-terminal domain"/>
    <property type="match status" value="1"/>
</dbReference>
<dbReference type="Proteomes" id="UP000633601">
    <property type="component" value="Unassembled WGS sequence"/>
</dbReference>
<evidence type="ECO:0000256" key="5">
    <source>
        <dbReference type="SAM" id="MobiDB-lite"/>
    </source>
</evidence>
<keyword evidence="2 4" id="KW-0238">DNA-binding</keyword>
<dbReference type="InterPro" id="IPR036271">
    <property type="entry name" value="Tet_transcr_reg_TetR-rel_C_sf"/>
</dbReference>
<keyword evidence="8" id="KW-1185">Reference proteome</keyword>
<evidence type="ECO:0000313" key="8">
    <source>
        <dbReference type="Proteomes" id="UP000633601"/>
    </source>
</evidence>
<accession>A0ABR8V4X0</accession>
<dbReference type="InterPro" id="IPR009057">
    <property type="entry name" value="Homeodomain-like_sf"/>
</dbReference>
<feature type="domain" description="HTH tetR-type" evidence="6">
    <location>
        <begin position="11"/>
        <end position="70"/>
    </location>
</feature>
<organism evidence="7 8">
    <name type="scientific">Oerskovia gallyi</name>
    <dbReference type="NCBI Taxonomy" id="2762226"/>
    <lineage>
        <taxon>Bacteria</taxon>
        <taxon>Bacillati</taxon>
        <taxon>Actinomycetota</taxon>
        <taxon>Actinomycetes</taxon>
        <taxon>Micrococcales</taxon>
        <taxon>Cellulomonadaceae</taxon>
        <taxon>Oerskovia</taxon>
    </lineage>
</organism>
<dbReference type="PANTHER" id="PTHR30055:SF234">
    <property type="entry name" value="HTH-TYPE TRANSCRIPTIONAL REGULATOR BETI"/>
    <property type="match status" value="1"/>
</dbReference>
<evidence type="ECO:0000313" key="7">
    <source>
        <dbReference type="EMBL" id="MBD7999606.1"/>
    </source>
</evidence>
<reference evidence="7 8" key="1">
    <citation type="submission" date="2020-08" db="EMBL/GenBank/DDBJ databases">
        <title>A Genomic Blueprint of the Chicken Gut Microbiome.</title>
        <authorList>
            <person name="Gilroy R."/>
            <person name="Ravi A."/>
            <person name="Getino M."/>
            <person name="Pursley I."/>
            <person name="Horton D.L."/>
            <person name="Alikhan N.-F."/>
            <person name="Baker D."/>
            <person name="Gharbi K."/>
            <person name="Hall N."/>
            <person name="Watson M."/>
            <person name="Adriaenssens E.M."/>
            <person name="Foster-Nyarko E."/>
            <person name="Jarju S."/>
            <person name="Secka A."/>
            <person name="Antonio M."/>
            <person name="Oren A."/>
            <person name="Chaudhuri R."/>
            <person name="La Ragione R.M."/>
            <person name="Hildebrand F."/>
            <person name="Pallen M.J."/>
        </authorList>
    </citation>
    <scope>NUCLEOTIDE SEQUENCE [LARGE SCALE GENOMIC DNA]</scope>
    <source>
        <strain evidence="7 8">Sa2CUA8</strain>
    </source>
</reference>
<dbReference type="Pfam" id="PF21597">
    <property type="entry name" value="TetR_C_43"/>
    <property type="match status" value="1"/>
</dbReference>
<dbReference type="InterPro" id="IPR050109">
    <property type="entry name" value="HTH-type_TetR-like_transc_reg"/>
</dbReference>
<dbReference type="PROSITE" id="PS50977">
    <property type="entry name" value="HTH_TETR_2"/>
    <property type="match status" value="1"/>
</dbReference>
<gene>
    <name evidence="7" type="ORF">H9640_13710</name>
</gene>
<dbReference type="PRINTS" id="PR00455">
    <property type="entry name" value="HTHTETR"/>
</dbReference>
<protein>
    <submittedName>
        <fullName evidence="7">TetR/AcrR family transcriptional regulator</fullName>
    </submittedName>
</protein>
<comment type="caution">
    <text evidence="7">The sequence shown here is derived from an EMBL/GenBank/DDBJ whole genome shotgun (WGS) entry which is preliminary data.</text>
</comment>
<dbReference type="PANTHER" id="PTHR30055">
    <property type="entry name" value="HTH-TYPE TRANSCRIPTIONAL REGULATOR RUTR"/>
    <property type="match status" value="1"/>
</dbReference>